<name>A0A7X6ICZ7_9BACT</name>
<keyword evidence="6" id="KW-0472">Membrane</keyword>
<dbReference type="PRINTS" id="PR00260">
    <property type="entry name" value="CHEMTRNSDUCR"/>
</dbReference>
<dbReference type="PROSITE" id="PS50885">
    <property type="entry name" value="HAMP"/>
    <property type="match status" value="1"/>
</dbReference>
<dbReference type="GO" id="GO:0004888">
    <property type="term" value="F:transmembrane signaling receptor activity"/>
    <property type="evidence" value="ECO:0007669"/>
    <property type="project" value="InterPro"/>
</dbReference>
<organism evidence="9 10">
    <name type="scientific">Candidatus Manganitrophus noduliformans</name>
    <dbReference type="NCBI Taxonomy" id="2606439"/>
    <lineage>
        <taxon>Bacteria</taxon>
        <taxon>Pseudomonadati</taxon>
        <taxon>Nitrospirota</taxon>
        <taxon>Nitrospiria</taxon>
        <taxon>Candidatus Troglogloeales</taxon>
        <taxon>Candidatus Manganitrophaceae</taxon>
        <taxon>Candidatus Manganitrophus</taxon>
    </lineage>
</organism>
<dbReference type="Proteomes" id="UP000534783">
    <property type="component" value="Unassembled WGS sequence"/>
</dbReference>
<evidence type="ECO:0000256" key="4">
    <source>
        <dbReference type="SAM" id="Coils"/>
    </source>
</evidence>
<dbReference type="InterPro" id="IPR003660">
    <property type="entry name" value="HAMP_dom"/>
</dbReference>
<feature type="transmembrane region" description="Helical" evidence="6">
    <location>
        <begin position="21"/>
        <end position="43"/>
    </location>
</feature>
<feature type="domain" description="Methyl-accepting transducer" evidence="7">
    <location>
        <begin position="297"/>
        <end position="526"/>
    </location>
</feature>
<keyword evidence="4" id="KW-0175">Coiled coil</keyword>
<accession>A0A7X6ICZ7</accession>
<dbReference type="SMART" id="SM00304">
    <property type="entry name" value="HAMP"/>
    <property type="match status" value="1"/>
</dbReference>
<evidence type="ECO:0000259" key="8">
    <source>
        <dbReference type="PROSITE" id="PS50885"/>
    </source>
</evidence>
<dbReference type="PANTHER" id="PTHR32089:SF112">
    <property type="entry name" value="LYSOZYME-LIKE PROTEIN-RELATED"/>
    <property type="match status" value="1"/>
</dbReference>
<reference evidence="9 10" key="1">
    <citation type="journal article" date="2020" name="Nature">
        <title>Bacterial chemolithoautotrophy via manganese oxidation.</title>
        <authorList>
            <person name="Yu H."/>
            <person name="Leadbetter J.R."/>
        </authorList>
    </citation>
    <scope>NUCLEOTIDE SEQUENCE [LARGE SCALE GENOMIC DNA]</scope>
    <source>
        <strain evidence="9 10">Mn-1</strain>
    </source>
</reference>
<evidence type="ECO:0000313" key="10">
    <source>
        <dbReference type="Proteomes" id="UP000534783"/>
    </source>
</evidence>
<evidence type="ECO:0000256" key="6">
    <source>
        <dbReference type="SAM" id="Phobius"/>
    </source>
</evidence>
<evidence type="ECO:0000256" key="3">
    <source>
        <dbReference type="PROSITE-ProRule" id="PRU00284"/>
    </source>
</evidence>
<proteinExistence type="inferred from homology"/>
<dbReference type="AlphaFoldDB" id="A0A7X6ICZ7"/>
<dbReference type="CDD" id="cd06225">
    <property type="entry name" value="HAMP"/>
    <property type="match status" value="1"/>
</dbReference>
<feature type="domain" description="HAMP" evidence="8">
    <location>
        <begin position="240"/>
        <end position="292"/>
    </location>
</feature>
<gene>
    <name evidence="9" type="ORF">MNODULE_20150</name>
</gene>
<keyword evidence="6" id="KW-1133">Transmembrane helix</keyword>
<dbReference type="CDD" id="cd11386">
    <property type="entry name" value="MCP_signal"/>
    <property type="match status" value="1"/>
</dbReference>
<evidence type="ECO:0000256" key="5">
    <source>
        <dbReference type="SAM" id="MobiDB-lite"/>
    </source>
</evidence>
<dbReference type="SUPFAM" id="SSF58104">
    <property type="entry name" value="Methyl-accepting chemotaxis protein (MCP) signaling domain"/>
    <property type="match status" value="1"/>
</dbReference>
<dbReference type="GO" id="GO:0007165">
    <property type="term" value="P:signal transduction"/>
    <property type="evidence" value="ECO:0007669"/>
    <property type="project" value="UniProtKB-KW"/>
</dbReference>
<dbReference type="SMART" id="SM00283">
    <property type="entry name" value="MA"/>
    <property type="match status" value="1"/>
</dbReference>
<evidence type="ECO:0000259" key="7">
    <source>
        <dbReference type="PROSITE" id="PS50111"/>
    </source>
</evidence>
<feature type="coiled-coil region" evidence="4">
    <location>
        <begin position="180"/>
        <end position="207"/>
    </location>
</feature>
<comment type="caution">
    <text evidence="9">The sequence shown here is derived from an EMBL/GenBank/DDBJ whole genome shotgun (WGS) entry which is preliminary data.</text>
</comment>
<dbReference type="PANTHER" id="PTHR32089">
    <property type="entry name" value="METHYL-ACCEPTING CHEMOTAXIS PROTEIN MCPB"/>
    <property type="match status" value="1"/>
</dbReference>
<feature type="region of interest" description="Disordered" evidence="5">
    <location>
        <begin position="555"/>
        <end position="583"/>
    </location>
</feature>
<keyword evidence="10" id="KW-1185">Reference proteome</keyword>
<dbReference type="InterPro" id="IPR004090">
    <property type="entry name" value="Chemotax_Me-accpt_rcpt"/>
</dbReference>
<evidence type="ECO:0000313" key="9">
    <source>
        <dbReference type="EMBL" id="NKE73071.1"/>
    </source>
</evidence>
<dbReference type="Gene3D" id="1.10.287.950">
    <property type="entry name" value="Methyl-accepting chemotaxis protein"/>
    <property type="match status" value="1"/>
</dbReference>
<protein>
    <submittedName>
        <fullName evidence="9">Methyl-accepting chemotaxis protein</fullName>
    </submittedName>
</protein>
<feature type="compositionally biased region" description="Polar residues" evidence="5">
    <location>
        <begin position="308"/>
        <end position="337"/>
    </location>
</feature>
<keyword evidence="1 3" id="KW-0807">Transducer</keyword>
<comment type="similarity">
    <text evidence="2">Belongs to the methyl-accepting chemotaxis (MCP) protein family.</text>
</comment>
<feature type="compositionally biased region" description="Basic and acidic residues" evidence="5">
    <location>
        <begin position="558"/>
        <end position="568"/>
    </location>
</feature>
<evidence type="ECO:0000256" key="2">
    <source>
        <dbReference type="ARBA" id="ARBA00029447"/>
    </source>
</evidence>
<dbReference type="GO" id="GO:0006935">
    <property type="term" value="P:chemotaxis"/>
    <property type="evidence" value="ECO:0007669"/>
    <property type="project" value="InterPro"/>
</dbReference>
<dbReference type="GO" id="GO:0016020">
    <property type="term" value="C:membrane"/>
    <property type="evidence" value="ECO:0007669"/>
    <property type="project" value="InterPro"/>
</dbReference>
<sequence>MARQQGRSMKTWTNGSISKKLYVVILIYCSIIVTASLLSYFGMGILSGVRAYVGAEGVWSRHQKEGAYYLARYATTREEVHYQAYLNAIEVMLSDKKVRLELEKPNPDWALARQGFIGGKVHPDDIDIMIFLFRQFRQLDYIAKAIEIWAEGDRLISDLQVLGEALHREVSSGGVASARVDMIMKDLDALNRELTNLEQAFSATLGEASRWVKGLLLKVILGVSFTFLAGGLAISLSLSRSIIEKLKRVSEIAARVASGDLTLRSEVGQLDEIGRFAQTFNTMTQNLREMILQIREKAAQVSAASEEMSASGQQMGSNSDQTEKLASTVSSASEQTSRNVQAVATAAEEMTATLKEISQNVMKATQITSEAVQMAQGTNRTISKLGESSAEIGKVIKVITSIAEQTNLLALNAAIEAARAGEAGKGFAVVANEVKDLAKKTAKATEEIGQKIGVIQTDTKEAVSAIGEITGIITQINEIATTIAGAIEEQTATTNEISRSVTEAAQGTGEVTESIDGVVFAAKGTAERATAILDASQRLAKMSSDLMSLVGKFQADPTGERGRGDRSHFGSILWKDPEPVENR</sequence>
<evidence type="ECO:0000256" key="1">
    <source>
        <dbReference type="ARBA" id="ARBA00023224"/>
    </source>
</evidence>
<dbReference type="PROSITE" id="PS50111">
    <property type="entry name" value="CHEMOTAXIS_TRANSDUC_2"/>
    <property type="match status" value="1"/>
</dbReference>
<dbReference type="RefSeq" id="WP_168063019.1">
    <property type="nucleotide sequence ID" value="NZ_VTOW01000005.1"/>
</dbReference>
<dbReference type="EMBL" id="VTOW01000005">
    <property type="protein sequence ID" value="NKE73071.1"/>
    <property type="molecule type" value="Genomic_DNA"/>
</dbReference>
<dbReference type="Pfam" id="PF00672">
    <property type="entry name" value="HAMP"/>
    <property type="match status" value="1"/>
</dbReference>
<keyword evidence="6" id="KW-0812">Transmembrane</keyword>
<dbReference type="Pfam" id="PF00015">
    <property type="entry name" value="MCPsignal"/>
    <property type="match status" value="1"/>
</dbReference>
<feature type="region of interest" description="Disordered" evidence="5">
    <location>
        <begin position="303"/>
        <end position="337"/>
    </location>
</feature>
<dbReference type="InterPro" id="IPR004089">
    <property type="entry name" value="MCPsignal_dom"/>
</dbReference>